<dbReference type="PANTHER" id="PTHR10009">
    <property type="entry name" value="PROTEIN YELLOW-RELATED"/>
    <property type="match status" value="1"/>
</dbReference>
<keyword evidence="3" id="KW-0964">Secreted</keyword>
<protein>
    <recommendedName>
        <fullName evidence="8">Major royal jelly protein</fullName>
    </recommendedName>
</protein>
<comment type="similarity">
    <text evidence="2">Belongs to the major royal jelly protein family.</text>
</comment>
<dbReference type="Proteomes" id="UP000092461">
    <property type="component" value="Unassembled WGS sequence"/>
</dbReference>
<evidence type="ECO:0000313" key="6">
    <source>
        <dbReference type="EnsemblMetazoa" id="LLOJ001474-PA"/>
    </source>
</evidence>
<feature type="signal peptide" evidence="5">
    <location>
        <begin position="1"/>
        <end position="23"/>
    </location>
</feature>
<evidence type="ECO:0000256" key="4">
    <source>
        <dbReference type="ARBA" id="ARBA00022729"/>
    </source>
</evidence>
<dbReference type="InterPro" id="IPR011042">
    <property type="entry name" value="6-blade_b-propeller_TolB-like"/>
</dbReference>
<evidence type="ECO:0000313" key="7">
    <source>
        <dbReference type="Proteomes" id="UP000092461"/>
    </source>
</evidence>
<reference evidence="6" key="1">
    <citation type="submission" date="2020-05" db="UniProtKB">
        <authorList>
            <consortium name="EnsemblMetazoa"/>
        </authorList>
    </citation>
    <scope>IDENTIFICATION</scope>
    <source>
        <strain evidence="6">Jacobina</strain>
    </source>
</reference>
<sequence>MKIIGKVFSIFLIVFLYGQGAQSVSPASKVQAVYNTKAFAFDGLSCSPNTIVGGHPYLITNNVLPSSISLHQPTGCLFIGIPRTATGIPATIAYVNTNNYPNNPNPPLRGFPSYQDNYVPGWFGIDHLPSEDFNIYPGAPARAWPTQVTPYGQFRNVYHFTSVLYTYTDIQCNRIFFIDSGTLEYPEGNVVVRRPVLWAFNVNGCNDAALNQAPALKVTVPDSVVNDPTALGLRFDIDVYGNCNEFAVYLTNHKDNRIVVYDNVQRSFWYFVHNTFNPLSDRSFVPNFPALPDPANMGVCGLTLGARTRGNFRNLYYAPASSYSLFGTTTEVLRNSALAPGNPSFPNFSYLGYRGPNTPGAVMVYDEQTQVVFFLHVLTNRLSCWNTRRPVSPNNIATLFSDLTYGVDFLITPDRTLYFMMRNTNANPITNRRQVTSYFYQTYRVNVDDFISGTIRKMVYSLGFILIIISYVPIANGIVSSAHVSTLYSWESFKFEDLPYTEDSQVDDEYDYYISENIVPSAFSYHDKTGCLFVAIARSHPGIPATITYVDTKEYQKEYSPPLRGFPTYEDNFLPGWFDVDDLDSYDYLHNIYPDYRPIERSKFRGSYHFISIYYTVMDNKCNRLFFLDYGEYRLFGEVVYNRRPVLWAFHINECSEEGFGYPPELKVSLPDDLAETPSGFSTFALDIYGNCNEFAVYMTNCYDNTIIVYDNVKKSFWYFQHETFFPNAEGFFIDNPTLPDNYGFGIMGIKLGRPNDYPFKDVYYSPGSSYGLFKTSTAILRDYILAPGDPTSMDFEFLGYGGLDSQSIMAYDAVTEVLFFIHLLSNTLQCWNTNVPLSENNVVTLFGDLEYGADIVIDGNRNLQFLLYDGRGLPYFQTNKSDNSIYQLYCVPVDGIIKDTACDLSNI</sequence>
<evidence type="ECO:0000256" key="2">
    <source>
        <dbReference type="ARBA" id="ARBA00009127"/>
    </source>
</evidence>
<proteinExistence type="inferred from homology"/>
<dbReference type="AlphaFoldDB" id="A0A1B0CBH5"/>
<evidence type="ECO:0000256" key="3">
    <source>
        <dbReference type="ARBA" id="ARBA00022525"/>
    </source>
</evidence>
<name>A0A1B0CBH5_LUTLO</name>
<evidence type="ECO:0000256" key="5">
    <source>
        <dbReference type="SAM" id="SignalP"/>
    </source>
</evidence>
<dbReference type="EnsemblMetazoa" id="LLOJ001474-RA">
    <property type="protein sequence ID" value="LLOJ001474-PA"/>
    <property type="gene ID" value="LLOJ001474"/>
</dbReference>
<dbReference type="EMBL" id="AJWK01005160">
    <property type="status" value="NOT_ANNOTATED_CDS"/>
    <property type="molecule type" value="Genomic_DNA"/>
</dbReference>
<evidence type="ECO:0000256" key="1">
    <source>
        <dbReference type="ARBA" id="ARBA00004613"/>
    </source>
</evidence>
<organism evidence="6 7">
    <name type="scientific">Lutzomyia longipalpis</name>
    <name type="common">Sand fly</name>
    <dbReference type="NCBI Taxonomy" id="7200"/>
    <lineage>
        <taxon>Eukaryota</taxon>
        <taxon>Metazoa</taxon>
        <taxon>Ecdysozoa</taxon>
        <taxon>Arthropoda</taxon>
        <taxon>Hexapoda</taxon>
        <taxon>Insecta</taxon>
        <taxon>Pterygota</taxon>
        <taxon>Neoptera</taxon>
        <taxon>Endopterygota</taxon>
        <taxon>Diptera</taxon>
        <taxon>Nematocera</taxon>
        <taxon>Psychodoidea</taxon>
        <taxon>Psychodidae</taxon>
        <taxon>Lutzomyia</taxon>
        <taxon>Lutzomyia</taxon>
    </lineage>
</organism>
<dbReference type="PANTHER" id="PTHR10009:SF18">
    <property type="entry name" value="PROTEIN YELLOW-LIKE PROTEIN"/>
    <property type="match status" value="1"/>
</dbReference>
<accession>A0A1B0CBH5</accession>
<dbReference type="Pfam" id="PF03022">
    <property type="entry name" value="MRJP"/>
    <property type="match status" value="2"/>
</dbReference>
<dbReference type="Gene3D" id="2.120.10.30">
    <property type="entry name" value="TolB, C-terminal domain"/>
    <property type="match status" value="2"/>
</dbReference>
<dbReference type="VEuPathDB" id="VectorBase:LLOJ001474"/>
<keyword evidence="4 5" id="KW-0732">Signal</keyword>
<evidence type="ECO:0008006" key="8">
    <source>
        <dbReference type="Google" id="ProtNLM"/>
    </source>
</evidence>
<keyword evidence="7" id="KW-1185">Reference proteome</keyword>
<feature type="chain" id="PRO_5008405583" description="Major royal jelly protein" evidence="5">
    <location>
        <begin position="24"/>
        <end position="908"/>
    </location>
</feature>
<dbReference type="VEuPathDB" id="VectorBase:LLONM1_000603"/>
<dbReference type="VEuPathDB" id="VectorBase:LLONM1_007477"/>
<comment type="subcellular location">
    <subcellularLocation>
        <location evidence="1">Secreted</location>
    </subcellularLocation>
</comment>
<dbReference type="InterPro" id="IPR017996">
    <property type="entry name" value="MRJP/yellow-related"/>
</dbReference>
<dbReference type="GO" id="GO:0005576">
    <property type="term" value="C:extracellular region"/>
    <property type="evidence" value="ECO:0007669"/>
    <property type="project" value="UniProtKB-SubCell"/>
</dbReference>